<keyword evidence="2" id="KW-0479">Metal-binding</keyword>
<dbReference type="InterPro" id="IPR036864">
    <property type="entry name" value="Zn2-C6_fun-type_DNA-bd_sf"/>
</dbReference>
<accession>A0ABP0AXA7</accession>
<evidence type="ECO:0000256" key="2">
    <source>
        <dbReference type="ARBA" id="ARBA00022723"/>
    </source>
</evidence>
<organism evidence="6 7">
    <name type="scientific">Sporothrix eucalyptigena</name>
    <dbReference type="NCBI Taxonomy" id="1812306"/>
    <lineage>
        <taxon>Eukaryota</taxon>
        <taxon>Fungi</taxon>
        <taxon>Dikarya</taxon>
        <taxon>Ascomycota</taxon>
        <taxon>Pezizomycotina</taxon>
        <taxon>Sordariomycetes</taxon>
        <taxon>Sordariomycetidae</taxon>
        <taxon>Ophiostomatales</taxon>
        <taxon>Ophiostomataceae</taxon>
        <taxon>Sporothrix</taxon>
    </lineage>
</organism>
<keyword evidence="3" id="KW-0539">Nucleus</keyword>
<proteinExistence type="predicted"/>
<dbReference type="SMART" id="SM00066">
    <property type="entry name" value="GAL4"/>
    <property type="match status" value="1"/>
</dbReference>
<dbReference type="PANTHER" id="PTHR31001:SF50">
    <property type="entry name" value="ZN(II)2CYS6 TRANSCRIPTION FACTOR (EUROFUNG)"/>
    <property type="match status" value="1"/>
</dbReference>
<dbReference type="SMART" id="SM00906">
    <property type="entry name" value="Fungal_trans"/>
    <property type="match status" value="1"/>
</dbReference>
<feature type="region of interest" description="Disordered" evidence="4">
    <location>
        <begin position="118"/>
        <end position="155"/>
    </location>
</feature>
<dbReference type="PANTHER" id="PTHR31001">
    <property type="entry name" value="UNCHARACTERIZED TRANSCRIPTIONAL REGULATORY PROTEIN"/>
    <property type="match status" value="1"/>
</dbReference>
<evidence type="ECO:0000313" key="6">
    <source>
        <dbReference type="EMBL" id="CAK7211930.1"/>
    </source>
</evidence>
<dbReference type="Pfam" id="PF04082">
    <property type="entry name" value="Fungal_trans"/>
    <property type="match status" value="1"/>
</dbReference>
<dbReference type="SUPFAM" id="SSF57701">
    <property type="entry name" value="Zn2/Cys6 DNA-binding domain"/>
    <property type="match status" value="1"/>
</dbReference>
<feature type="compositionally biased region" description="Low complexity" evidence="4">
    <location>
        <begin position="121"/>
        <end position="152"/>
    </location>
</feature>
<dbReference type="InterPro" id="IPR007219">
    <property type="entry name" value="XnlR_reg_dom"/>
</dbReference>
<evidence type="ECO:0000256" key="3">
    <source>
        <dbReference type="ARBA" id="ARBA00023242"/>
    </source>
</evidence>
<gene>
    <name evidence="6" type="ORF">SEUCBS140593_001332</name>
</gene>
<dbReference type="Gene3D" id="4.10.240.10">
    <property type="entry name" value="Zn(2)-C6 fungal-type DNA-binding domain"/>
    <property type="match status" value="1"/>
</dbReference>
<reference evidence="6 7" key="1">
    <citation type="submission" date="2024-01" db="EMBL/GenBank/DDBJ databases">
        <authorList>
            <person name="Allen C."/>
            <person name="Tagirdzhanova G."/>
        </authorList>
    </citation>
    <scope>NUCLEOTIDE SEQUENCE [LARGE SCALE GENOMIC DNA]</scope>
</reference>
<dbReference type="Pfam" id="PF00172">
    <property type="entry name" value="Zn_clus"/>
    <property type="match status" value="1"/>
</dbReference>
<dbReference type="InterPro" id="IPR001138">
    <property type="entry name" value="Zn2Cys6_DnaBD"/>
</dbReference>
<name>A0ABP0AXA7_9PEZI</name>
<feature type="region of interest" description="Disordered" evidence="4">
    <location>
        <begin position="432"/>
        <end position="451"/>
    </location>
</feature>
<dbReference type="CDD" id="cd12148">
    <property type="entry name" value="fungal_TF_MHR"/>
    <property type="match status" value="1"/>
</dbReference>
<evidence type="ECO:0000256" key="4">
    <source>
        <dbReference type="SAM" id="MobiDB-lite"/>
    </source>
</evidence>
<feature type="domain" description="Zn(2)-C6 fungal-type" evidence="5">
    <location>
        <begin position="24"/>
        <end position="53"/>
    </location>
</feature>
<keyword evidence="7" id="KW-1185">Reference proteome</keyword>
<dbReference type="InterPro" id="IPR050613">
    <property type="entry name" value="Sec_Metabolite_Reg"/>
</dbReference>
<protein>
    <recommendedName>
        <fullName evidence="5">Zn(2)-C6 fungal-type domain-containing protein</fullName>
    </recommendedName>
</protein>
<dbReference type="Proteomes" id="UP001642482">
    <property type="component" value="Unassembled WGS sequence"/>
</dbReference>
<dbReference type="CDD" id="cd00067">
    <property type="entry name" value="GAL4"/>
    <property type="match status" value="1"/>
</dbReference>
<evidence type="ECO:0000256" key="1">
    <source>
        <dbReference type="ARBA" id="ARBA00004123"/>
    </source>
</evidence>
<evidence type="ECO:0000313" key="7">
    <source>
        <dbReference type="Proteomes" id="UP001642482"/>
    </source>
</evidence>
<feature type="compositionally biased region" description="Low complexity" evidence="4">
    <location>
        <begin position="440"/>
        <end position="451"/>
    </location>
</feature>
<comment type="subcellular location">
    <subcellularLocation>
        <location evidence="1">Nucleus</location>
    </subcellularLocation>
</comment>
<dbReference type="PROSITE" id="PS50048">
    <property type="entry name" value="ZN2_CY6_FUNGAL_2"/>
    <property type="match status" value="1"/>
</dbReference>
<dbReference type="EMBL" id="CAWUHD010000008">
    <property type="protein sequence ID" value="CAK7211930.1"/>
    <property type="molecule type" value="Genomic_DNA"/>
</dbReference>
<comment type="caution">
    <text evidence="6">The sequence shown here is derived from an EMBL/GenBank/DDBJ whole genome shotgun (WGS) entry which is preliminary data.</text>
</comment>
<sequence length="711" mass="78754">MAKDVAASPKHPSAAAPYKLGSRSCHGCYQRKVRCDRAVPCGHCERHGLSCVYPAKATAAEEGVTKKVVNLQSIANRLARVEDLLTVLVERTERFDVVESLITKPFAGNVHPSVQAELVQRQRQSQARPSQQPQPTQTQTQTQSQTQQDQQTSAESTWEILLNDGHDERAMPFSGSPSVGNTPQSVNLALQLWSVYVKSVDPVLKILHIPTVQSTVVATILDPKSAAPSTLALTFAIYYAALTSMSDGDTALAVLPLNERHAQLARCKAALDRLLTVAHLVVNADIPSIQALAIYVTCLRVHEVGRSVWVLNGLAIRLAQSIGLHRDGAHLRLSPFETEMRLRLWWHLCVLDSRAPEDQGLQPTIAVTNWELRLPLNVNDSQLYPDMDCLPLDADTWTDMSFFLVQTEACRRMHPIMETQSRQAAAMAANAGLTPGGSTPGTPGSGPVSDPLMQIREKRKIIRDPARYMRARFGIALDSQTATRMDLPRMAIQHMSTACRKMEFVLQLREEIIVQRRDPAPQPVAAILRPSFRSACEALDSSRALLHDSAATPLGWFFGTYTQWYALAYVLRCLCCRPREIVVETQALAEQAWALIDELFPSTLRLHGNDGDEENDGSIWHYLHRLRQQASLVRDEQACMVTGLQGISQPAEPFHTNPLPATSSDGLFSGVDLNTDLNLTTAQNTQDLFSSLDLFMADIQFLPDWDTVINM</sequence>
<evidence type="ECO:0000259" key="5">
    <source>
        <dbReference type="PROSITE" id="PS50048"/>
    </source>
</evidence>